<name>A0A6J4SE01_9ACTN</name>
<accession>A0A6J4SE01</accession>
<proteinExistence type="predicted"/>
<gene>
    <name evidence="2" type="ORF">AVDCRST_MAG65-2329</name>
</gene>
<reference evidence="2" key="1">
    <citation type="submission" date="2020-02" db="EMBL/GenBank/DDBJ databases">
        <authorList>
            <person name="Meier V. D."/>
        </authorList>
    </citation>
    <scope>NUCLEOTIDE SEQUENCE</scope>
    <source>
        <strain evidence="2">AVDCRST_MAG65</strain>
    </source>
</reference>
<protein>
    <submittedName>
        <fullName evidence="2">Uncharacterized protein</fullName>
    </submittedName>
</protein>
<evidence type="ECO:0000256" key="1">
    <source>
        <dbReference type="SAM" id="SignalP"/>
    </source>
</evidence>
<evidence type="ECO:0000313" key="2">
    <source>
        <dbReference type="EMBL" id="CAA9496292.1"/>
    </source>
</evidence>
<dbReference type="PROSITE" id="PS51257">
    <property type="entry name" value="PROKAR_LIPOPROTEIN"/>
    <property type="match status" value="1"/>
</dbReference>
<sequence length="139" mass="14453">MSDAGPRRWLLAATLAVVLAACGQASPDLFAVTRSGDGPADDVTLVVNDGGTVTCNGGSPRQLGGDRLLAARELTRELAAAAELQLELPPGPDPMLFYRVESEAGTVSFSDASRNRPAALDRLVGFVSDVAENVCGIER</sequence>
<feature type="chain" id="PRO_5039021293" evidence="1">
    <location>
        <begin position="26"/>
        <end position="139"/>
    </location>
</feature>
<dbReference type="AlphaFoldDB" id="A0A6J4SE01"/>
<organism evidence="2">
    <name type="scientific">uncultured Solirubrobacteraceae bacterium</name>
    <dbReference type="NCBI Taxonomy" id="1162706"/>
    <lineage>
        <taxon>Bacteria</taxon>
        <taxon>Bacillati</taxon>
        <taxon>Actinomycetota</taxon>
        <taxon>Thermoleophilia</taxon>
        <taxon>Solirubrobacterales</taxon>
        <taxon>Solirubrobacteraceae</taxon>
        <taxon>environmental samples</taxon>
    </lineage>
</organism>
<feature type="signal peptide" evidence="1">
    <location>
        <begin position="1"/>
        <end position="25"/>
    </location>
</feature>
<dbReference type="EMBL" id="CADCVL010000387">
    <property type="protein sequence ID" value="CAA9496292.1"/>
    <property type="molecule type" value="Genomic_DNA"/>
</dbReference>
<keyword evidence="1" id="KW-0732">Signal</keyword>